<dbReference type="EMBL" id="GBXM01086885">
    <property type="protein sequence ID" value="JAH21692.1"/>
    <property type="molecule type" value="Transcribed_RNA"/>
</dbReference>
<proteinExistence type="predicted"/>
<dbReference type="EMBL" id="GBXM01069678">
    <property type="protein sequence ID" value="JAH38899.1"/>
    <property type="molecule type" value="Transcribed_RNA"/>
</dbReference>
<accession>A0A0E9S1E2</accession>
<evidence type="ECO:0000313" key="1">
    <source>
        <dbReference type="EMBL" id="JAH35027.1"/>
    </source>
</evidence>
<sequence>MHQHMKSRSPSTTHSCIPASTSVQTDVVKQINLLVSLESILTNT</sequence>
<organism evidence="1">
    <name type="scientific">Anguilla anguilla</name>
    <name type="common">European freshwater eel</name>
    <name type="synonym">Muraena anguilla</name>
    <dbReference type="NCBI Taxonomy" id="7936"/>
    <lineage>
        <taxon>Eukaryota</taxon>
        <taxon>Metazoa</taxon>
        <taxon>Chordata</taxon>
        <taxon>Craniata</taxon>
        <taxon>Vertebrata</taxon>
        <taxon>Euteleostomi</taxon>
        <taxon>Actinopterygii</taxon>
        <taxon>Neopterygii</taxon>
        <taxon>Teleostei</taxon>
        <taxon>Anguilliformes</taxon>
        <taxon>Anguillidae</taxon>
        <taxon>Anguilla</taxon>
    </lineage>
</organism>
<name>A0A0E9S1E2_ANGAN</name>
<dbReference type="EMBL" id="GBXM01073550">
    <property type="protein sequence ID" value="JAH35027.1"/>
    <property type="molecule type" value="Transcribed_RNA"/>
</dbReference>
<reference evidence="1" key="2">
    <citation type="journal article" date="2015" name="Fish Shellfish Immunol.">
        <title>Early steps in the European eel (Anguilla anguilla)-Vibrio vulnificus interaction in the gills: Role of the RtxA13 toxin.</title>
        <authorList>
            <person name="Callol A."/>
            <person name="Pajuelo D."/>
            <person name="Ebbesson L."/>
            <person name="Teles M."/>
            <person name="MacKenzie S."/>
            <person name="Amaro C."/>
        </authorList>
    </citation>
    <scope>NUCLEOTIDE SEQUENCE</scope>
</reference>
<reference evidence="1" key="1">
    <citation type="submission" date="2014-11" db="EMBL/GenBank/DDBJ databases">
        <authorList>
            <person name="Amaro Gonzalez C."/>
        </authorList>
    </citation>
    <scope>NUCLEOTIDE SEQUENCE</scope>
</reference>
<protein>
    <submittedName>
        <fullName evidence="1">Uncharacterized protein</fullName>
    </submittedName>
</protein>
<dbReference type="AlphaFoldDB" id="A0A0E9S1E2"/>